<organism evidence="3">
    <name type="scientific">Cereibacter sphaeroides (strain ATCC 17025 / ATH 2.4.3)</name>
    <name type="common">Rhodobacter sphaeroides</name>
    <dbReference type="NCBI Taxonomy" id="349102"/>
    <lineage>
        <taxon>Bacteria</taxon>
        <taxon>Pseudomonadati</taxon>
        <taxon>Pseudomonadota</taxon>
        <taxon>Alphaproteobacteria</taxon>
        <taxon>Rhodobacterales</taxon>
        <taxon>Paracoccaceae</taxon>
        <taxon>Cereibacter</taxon>
    </lineage>
</organism>
<protein>
    <recommendedName>
        <fullName evidence="2">DNA-binding protein H-NS-like C-terminal domain-containing protein</fullName>
    </recommendedName>
</protein>
<evidence type="ECO:0000259" key="2">
    <source>
        <dbReference type="SMART" id="SM00528"/>
    </source>
</evidence>
<dbReference type="GO" id="GO:0003677">
    <property type="term" value="F:DNA binding"/>
    <property type="evidence" value="ECO:0007669"/>
    <property type="project" value="InterPro"/>
</dbReference>
<proteinExistence type="predicted"/>
<dbReference type="SMART" id="SM00528">
    <property type="entry name" value="HNS"/>
    <property type="match status" value="1"/>
</dbReference>
<sequence length="132" mass="14134">MTEGGASAGQTAPGGSSGAPTGQGPVPEEDAAVIDLETLSREELEALQAEVAAAIATLERQRKAQAQAELARRARELGFTLRELTGTSELAPWELRYANPANVNQTWCGRGRKPRWFEKAMAAGRTPEDMLI</sequence>
<evidence type="ECO:0000313" key="3">
    <source>
        <dbReference type="EMBL" id="ABP72987.1"/>
    </source>
</evidence>
<feature type="domain" description="DNA-binding protein H-NS-like C-terminal" evidence="2">
    <location>
        <begin position="87"/>
        <end position="132"/>
    </location>
</feature>
<dbReference type="Gene3D" id="4.10.430.10">
    <property type="entry name" value="Histone-like protein H-NS, C-terminal domain"/>
    <property type="match status" value="1"/>
</dbReference>
<name>A4X023_CERS5</name>
<dbReference type="SUPFAM" id="SSF81273">
    <property type="entry name" value="H-NS histone-like proteins"/>
    <property type="match status" value="1"/>
</dbReference>
<evidence type="ECO:0000256" key="1">
    <source>
        <dbReference type="SAM" id="MobiDB-lite"/>
    </source>
</evidence>
<dbReference type="KEGG" id="rsq:Rsph17025_4136"/>
<geneLocation type="plasmid" evidence="3">
    <name>pRSPA02</name>
</geneLocation>
<dbReference type="InterPro" id="IPR027444">
    <property type="entry name" value="H-NS_C_dom"/>
</dbReference>
<feature type="region of interest" description="Disordered" evidence="1">
    <location>
        <begin position="1"/>
        <end position="30"/>
    </location>
</feature>
<dbReference type="EMBL" id="CP000663">
    <property type="protein sequence ID" value="ABP72987.1"/>
    <property type="molecule type" value="Genomic_DNA"/>
</dbReference>
<feature type="compositionally biased region" description="Polar residues" evidence="1">
    <location>
        <begin position="8"/>
        <end position="20"/>
    </location>
</feature>
<dbReference type="InterPro" id="IPR037150">
    <property type="entry name" value="H-NS_C_dom_sf"/>
</dbReference>
<dbReference type="AlphaFoldDB" id="A4X023"/>
<dbReference type="Pfam" id="PF00816">
    <property type="entry name" value="Histone_HNS"/>
    <property type="match status" value="1"/>
</dbReference>
<reference evidence="3" key="1">
    <citation type="submission" date="2007-04" db="EMBL/GenBank/DDBJ databases">
        <title>Complete sequence of plasmid pRSPA02 of Rhodobacter sphaeroides ATCC 17025.</title>
        <authorList>
            <consortium name="US DOE Joint Genome Institute"/>
            <person name="Copeland A."/>
            <person name="Lucas S."/>
            <person name="Lapidus A."/>
            <person name="Barry K."/>
            <person name="Detter J.C."/>
            <person name="Glavina del Rio T."/>
            <person name="Hammon N."/>
            <person name="Israni S."/>
            <person name="Dalin E."/>
            <person name="Tice H."/>
            <person name="Pitluck S."/>
            <person name="Chertkov O."/>
            <person name="Brettin T."/>
            <person name="Bruce D."/>
            <person name="Han C."/>
            <person name="Schmutz J."/>
            <person name="Larimer F."/>
            <person name="Land M."/>
            <person name="Hauser L."/>
            <person name="Kyrpides N."/>
            <person name="Kim E."/>
            <person name="Richardson P."/>
            <person name="Mackenzie C."/>
            <person name="Choudhary M."/>
            <person name="Donohue T.J."/>
            <person name="Kaplan S."/>
        </authorList>
    </citation>
    <scope>NUCLEOTIDE SEQUENCE [LARGE SCALE GENOMIC DNA]</scope>
    <source>
        <strain evidence="3">ATCC 17025</strain>
        <plasmid evidence="3">pRSPA02</plasmid>
    </source>
</reference>
<keyword evidence="3" id="KW-0614">Plasmid</keyword>
<dbReference type="HOGENOM" id="CLU_117503_1_2_5"/>
<accession>A4X023</accession>
<gene>
    <name evidence="3" type="ordered locus">Rsph17025_4136</name>
</gene>